<dbReference type="InterPro" id="IPR050330">
    <property type="entry name" value="Bact_OuterMem_StrucFunc"/>
</dbReference>
<dbReference type="AlphaFoldDB" id="A0A3N2DQ31"/>
<evidence type="ECO:0000256" key="6">
    <source>
        <dbReference type="SAM" id="SignalP"/>
    </source>
</evidence>
<reference evidence="8 9" key="1">
    <citation type="submission" date="2018-11" db="EMBL/GenBank/DDBJ databases">
        <title>Genomic Encyclopedia of Type Strains, Phase IV (KMG-IV): sequencing the most valuable type-strain genomes for metagenomic binning, comparative biology and taxonomic classification.</title>
        <authorList>
            <person name="Goeker M."/>
        </authorList>
    </citation>
    <scope>NUCLEOTIDE SEQUENCE [LARGE SCALE GENOMIC DNA]</scope>
    <source>
        <strain evidence="8 9">DSM 100316</strain>
    </source>
</reference>
<dbReference type="PANTHER" id="PTHR30329:SF21">
    <property type="entry name" value="LIPOPROTEIN YIAD-RELATED"/>
    <property type="match status" value="1"/>
</dbReference>
<dbReference type="RefSeq" id="WP_211333659.1">
    <property type="nucleotide sequence ID" value="NZ_RKHR01000004.1"/>
</dbReference>
<evidence type="ECO:0000256" key="2">
    <source>
        <dbReference type="ARBA" id="ARBA00023136"/>
    </source>
</evidence>
<comment type="caution">
    <text evidence="8">The sequence shown here is derived from an EMBL/GenBank/DDBJ whole genome shotgun (WGS) entry which is preliminary data.</text>
</comment>
<evidence type="ECO:0000313" key="8">
    <source>
        <dbReference type="EMBL" id="ROS01890.1"/>
    </source>
</evidence>
<feature type="transmembrane region" description="Helical" evidence="5">
    <location>
        <begin position="33"/>
        <end position="56"/>
    </location>
</feature>
<sequence>MKKALILAGLMTVASVTTIPAQAAVKTELKQGGLFLSSAVIGGVAAGPVGFIAGALGGAWMGEQVKGHDQLVDSQQQLQLVQEDLLRAQQQLAGVVEMNEAFAQTALDQLQLEMLFKTGKSVLTTAGLSRLDILAEFISNNPDIAVRLDGYSDPRGNEDYNLKLSADRLASVEGALREAGVESARIESFNHGASQSKAASLDDYAFERVVKISLQNTAIGENVAQVNINR</sequence>
<keyword evidence="2 4" id="KW-0472">Membrane</keyword>
<protein>
    <submittedName>
        <fullName evidence="8">Outer membrane protein OmpA-like peptidoglycan-associated protein</fullName>
    </submittedName>
</protein>
<keyword evidence="5" id="KW-1133">Transmembrane helix</keyword>
<dbReference type="InterPro" id="IPR006665">
    <property type="entry name" value="OmpA-like"/>
</dbReference>
<dbReference type="SUPFAM" id="SSF103088">
    <property type="entry name" value="OmpA-like"/>
    <property type="match status" value="1"/>
</dbReference>
<keyword evidence="9" id="KW-1185">Reference proteome</keyword>
<comment type="subcellular location">
    <subcellularLocation>
        <location evidence="1">Cell outer membrane</location>
    </subcellularLocation>
</comment>
<accession>A0A3N2DQ31</accession>
<evidence type="ECO:0000256" key="3">
    <source>
        <dbReference type="ARBA" id="ARBA00023237"/>
    </source>
</evidence>
<evidence type="ECO:0000259" key="7">
    <source>
        <dbReference type="PROSITE" id="PS51123"/>
    </source>
</evidence>
<dbReference type="GO" id="GO:0009279">
    <property type="term" value="C:cell outer membrane"/>
    <property type="evidence" value="ECO:0007669"/>
    <property type="project" value="UniProtKB-SubCell"/>
</dbReference>
<dbReference type="EMBL" id="RKHR01000004">
    <property type="protein sequence ID" value="ROS01890.1"/>
    <property type="molecule type" value="Genomic_DNA"/>
</dbReference>
<evidence type="ECO:0000256" key="5">
    <source>
        <dbReference type="SAM" id="Phobius"/>
    </source>
</evidence>
<proteinExistence type="predicted"/>
<evidence type="ECO:0000256" key="1">
    <source>
        <dbReference type="ARBA" id="ARBA00004442"/>
    </source>
</evidence>
<evidence type="ECO:0000256" key="4">
    <source>
        <dbReference type="PROSITE-ProRule" id="PRU00473"/>
    </source>
</evidence>
<gene>
    <name evidence="8" type="ORF">EDC56_2339</name>
</gene>
<feature type="signal peptide" evidence="6">
    <location>
        <begin position="1"/>
        <end position="23"/>
    </location>
</feature>
<feature type="chain" id="PRO_5018296957" evidence="6">
    <location>
        <begin position="24"/>
        <end position="230"/>
    </location>
</feature>
<dbReference type="Proteomes" id="UP000275394">
    <property type="component" value="Unassembled WGS sequence"/>
</dbReference>
<dbReference type="Pfam" id="PF00691">
    <property type="entry name" value="OmpA"/>
    <property type="match status" value="1"/>
</dbReference>
<name>A0A3N2DQ31_9GAMM</name>
<dbReference type="PROSITE" id="PS51123">
    <property type="entry name" value="OMPA_2"/>
    <property type="match status" value="1"/>
</dbReference>
<keyword evidence="3" id="KW-0998">Cell outer membrane</keyword>
<dbReference type="InterPro" id="IPR006664">
    <property type="entry name" value="OMP_bac"/>
</dbReference>
<feature type="domain" description="OmpA-like" evidence="7">
    <location>
        <begin position="103"/>
        <end position="230"/>
    </location>
</feature>
<dbReference type="PANTHER" id="PTHR30329">
    <property type="entry name" value="STATOR ELEMENT OF FLAGELLAR MOTOR COMPLEX"/>
    <property type="match status" value="1"/>
</dbReference>
<dbReference type="PRINTS" id="PR01021">
    <property type="entry name" value="OMPADOMAIN"/>
</dbReference>
<dbReference type="CDD" id="cd07185">
    <property type="entry name" value="OmpA_C-like"/>
    <property type="match status" value="1"/>
</dbReference>
<organism evidence="8 9">
    <name type="scientific">Sinobacterium caligoides</name>
    <dbReference type="NCBI Taxonomy" id="933926"/>
    <lineage>
        <taxon>Bacteria</taxon>
        <taxon>Pseudomonadati</taxon>
        <taxon>Pseudomonadota</taxon>
        <taxon>Gammaproteobacteria</taxon>
        <taxon>Cellvibrionales</taxon>
        <taxon>Spongiibacteraceae</taxon>
        <taxon>Sinobacterium</taxon>
    </lineage>
</organism>
<keyword evidence="6" id="KW-0732">Signal</keyword>
<keyword evidence="5" id="KW-0812">Transmembrane</keyword>
<dbReference type="InterPro" id="IPR036737">
    <property type="entry name" value="OmpA-like_sf"/>
</dbReference>
<dbReference type="Gene3D" id="3.30.1330.60">
    <property type="entry name" value="OmpA-like domain"/>
    <property type="match status" value="1"/>
</dbReference>
<evidence type="ECO:0000313" key="9">
    <source>
        <dbReference type="Proteomes" id="UP000275394"/>
    </source>
</evidence>